<accession>A0A1M7J026</accession>
<dbReference type="STRING" id="1220495.SAMN05216288_3690"/>
<protein>
    <submittedName>
        <fullName evidence="2">Uncharacterized protein</fullName>
    </submittedName>
</protein>
<feature type="signal peptide" evidence="1">
    <location>
        <begin position="1"/>
        <end position="30"/>
    </location>
</feature>
<gene>
    <name evidence="2" type="ORF">SAMN05216288_3690</name>
</gene>
<dbReference type="OrthoDB" id="8856593at2"/>
<dbReference type="EMBL" id="FRBQ01000005">
    <property type="protein sequence ID" value="SHM46444.1"/>
    <property type="molecule type" value="Genomic_DNA"/>
</dbReference>
<dbReference type="RefSeq" id="WP_083593555.1">
    <property type="nucleotide sequence ID" value="NZ_FRBQ01000005.1"/>
</dbReference>
<proteinExistence type="predicted"/>
<evidence type="ECO:0000256" key="1">
    <source>
        <dbReference type="SAM" id="SignalP"/>
    </source>
</evidence>
<dbReference type="Gene3D" id="2.40.360.20">
    <property type="match status" value="1"/>
</dbReference>
<reference evidence="3" key="1">
    <citation type="submission" date="2016-11" db="EMBL/GenBank/DDBJ databases">
        <authorList>
            <person name="Varghese N."/>
            <person name="Submissions S."/>
        </authorList>
    </citation>
    <scope>NUCLEOTIDE SEQUENCE [LARGE SCALE GENOMIC DNA]</scope>
    <source>
        <strain evidence="3">CECT 8089</strain>
    </source>
</reference>
<sequence length="251" mass="26603">MGEINLQRRYLKTMTRVTTAMVVAWSGAFAGSSAASDTSSGDCIAETDFRQGSTVETQARASNAPDIVGHTKTETLARRSFADANPLVQAQTTLIDNAPIFTGYSFVDLVDGKIIRYGNQHGSGAALVTTYNIPPPAVPVDFQPGQTVTVSYLSKTVTAGPGAETEITEKHTYIGRETITTSLGTFDTCKFTNEISSGGASSEGGKNLAVIESWFASEGPYRGRIIKTFVPARAGLPDVTTETVKISSDSK</sequence>
<keyword evidence="3" id="KW-1185">Reference proteome</keyword>
<evidence type="ECO:0000313" key="3">
    <source>
        <dbReference type="Proteomes" id="UP000184305"/>
    </source>
</evidence>
<dbReference type="AlphaFoldDB" id="A0A1M7J026"/>
<feature type="chain" id="PRO_5012319666" evidence="1">
    <location>
        <begin position="31"/>
        <end position="251"/>
    </location>
</feature>
<organism evidence="2 3">
    <name type="scientific">Phytopseudomonas punonensis</name>
    <dbReference type="NCBI Taxonomy" id="1220495"/>
    <lineage>
        <taxon>Bacteria</taxon>
        <taxon>Pseudomonadati</taxon>
        <taxon>Pseudomonadota</taxon>
        <taxon>Gammaproteobacteria</taxon>
        <taxon>Pseudomonadales</taxon>
        <taxon>Pseudomonadaceae</taxon>
        <taxon>Phytopseudomonas</taxon>
    </lineage>
</organism>
<dbReference type="Proteomes" id="UP000184305">
    <property type="component" value="Unassembled WGS sequence"/>
</dbReference>
<keyword evidence="1" id="KW-0732">Signal</keyword>
<name>A0A1M7J026_9GAMM</name>
<evidence type="ECO:0000313" key="2">
    <source>
        <dbReference type="EMBL" id="SHM46444.1"/>
    </source>
</evidence>